<feature type="transmembrane region" description="Helical" evidence="1">
    <location>
        <begin position="101"/>
        <end position="118"/>
    </location>
</feature>
<comment type="caution">
    <text evidence="3">The sequence shown here is derived from an EMBL/GenBank/DDBJ whole genome shotgun (WGS) entry which is preliminary data.</text>
</comment>
<feature type="chain" id="PRO_5023031576" evidence="2">
    <location>
        <begin position="22"/>
        <end position="161"/>
    </location>
</feature>
<keyword evidence="1" id="KW-1133">Transmembrane helix</keyword>
<evidence type="ECO:0000256" key="1">
    <source>
        <dbReference type="SAM" id="Phobius"/>
    </source>
</evidence>
<accession>A0A5C6MWJ0</accession>
<name>A0A5C6MWJ0_9TELE</name>
<keyword evidence="4" id="KW-1185">Reference proteome</keyword>
<reference evidence="3 4" key="1">
    <citation type="submission" date="2019-04" db="EMBL/GenBank/DDBJ databases">
        <title>Chromosome genome assembly for Takifugu flavidus.</title>
        <authorList>
            <person name="Xiao S."/>
        </authorList>
    </citation>
    <scope>NUCLEOTIDE SEQUENCE [LARGE SCALE GENOMIC DNA]</scope>
    <source>
        <strain evidence="3">HTHZ2018</strain>
        <tissue evidence="3">Muscle</tissue>
    </source>
</reference>
<proteinExistence type="predicted"/>
<dbReference type="EMBL" id="RHFK02000019">
    <property type="protein sequence ID" value="TWW59373.1"/>
    <property type="molecule type" value="Genomic_DNA"/>
</dbReference>
<organism evidence="3 4">
    <name type="scientific">Takifugu flavidus</name>
    <name type="common">sansaifugu</name>
    <dbReference type="NCBI Taxonomy" id="433684"/>
    <lineage>
        <taxon>Eukaryota</taxon>
        <taxon>Metazoa</taxon>
        <taxon>Chordata</taxon>
        <taxon>Craniata</taxon>
        <taxon>Vertebrata</taxon>
        <taxon>Euteleostomi</taxon>
        <taxon>Actinopterygii</taxon>
        <taxon>Neopterygii</taxon>
        <taxon>Teleostei</taxon>
        <taxon>Neoteleostei</taxon>
        <taxon>Acanthomorphata</taxon>
        <taxon>Eupercaria</taxon>
        <taxon>Tetraodontiformes</taxon>
        <taxon>Tetradontoidea</taxon>
        <taxon>Tetraodontidae</taxon>
        <taxon>Takifugu</taxon>
    </lineage>
</organism>
<keyword evidence="2" id="KW-0732">Signal</keyword>
<protein>
    <submittedName>
        <fullName evidence="3">Uncharacterized protein</fullName>
    </submittedName>
</protein>
<evidence type="ECO:0000313" key="4">
    <source>
        <dbReference type="Proteomes" id="UP000324091"/>
    </source>
</evidence>
<keyword evidence="1" id="KW-0812">Transmembrane</keyword>
<feature type="signal peptide" evidence="2">
    <location>
        <begin position="1"/>
        <end position="21"/>
    </location>
</feature>
<evidence type="ECO:0000256" key="2">
    <source>
        <dbReference type="SAM" id="SignalP"/>
    </source>
</evidence>
<keyword evidence="1" id="KW-0472">Membrane</keyword>
<sequence length="161" mass="17677">MRLILGVSLLLLSLWLYKEHTFNNSVQGNPCVAASAGEAVASLLLSPLSLYSWLTSTVLRLVLSFPALFLTSVHHSLLLLLAWPWSVLSICVSLLLTCLRIALYLLHLAVVLGAMAVLKMTRHRAAVDATACDKRCQPKTTGNLQPRTSLKLFSRRVVQQG</sequence>
<evidence type="ECO:0000313" key="3">
    <source>
        <dbReference type="EMBL" id="TWW59373.1"/>
    </source>
</evidence>
<dbReference type="Proteomes" id="UP000324091">
    <property type="component" value="Chromosome 6"/>
</dbReference>
<gene>
    <name evidence="3" type="ORF">D4764_06G0009030</name>
</gene>
<dbReference type="AlphaFoldDB" id="A0A5C6MWJ0"/>